<organism evidence="2 3">
    <name type="scientific">Tribonema minus</name>
    <dbReference type="NCBI Taxonomy" id="303371"/>
    <lineage>
        <taxon>Eukaryota</taxon>
        <taxon>Sar</taxon>
        <taxon>Stramenopiles</taxon>
        <taxon>Ochrophyta</taxon>
        <taxon>PX clade</taxon>
        <taxon>Xanthophyceae</taxon>
        <taxon>Tribonematales</taxon>
        <taxon>Tribonemataceae</taxon>
        <taxon>Tribonema</taxon>
    </lineage>
</organism>
<dbReference type="AlphaFoldDB" id="A0A835Z8Z5"/>
<evidence type="ECO:0000313" key="3">
    <source>
        <dbReference type="Proteomes" id="UP000664859"/>
    </source>
</evidence>
<dbReference type="SUPFAM" id="SSF56112">
    <property type="entry name" value="Protein kinase-like (PK-like)"/>
    <property type="match status" value="1"/>
</dbReference>
<dbReference type="InterPro" id="IPR000719">
    <property type="entry name" value="Prot_kinase_dom"/>
</dbReference>
<dbReference type="GO" id="GO:0005524">
    <property type="term" value="F:ATP binding"/>
    <property type="evidence" value="ECO:0007669"/>
    <property type="project" value="InterPro"/>
</dbReference>
<keyword evidence="2" id="KW-0418">Kinase</keyword>
<evidence type="ECO:0000259" key="1">
    <source>
        <dbReference type="PROSITE" id="PS50011"/>
    </source>
</evidence>
<dbReference type="EMBL" id="JAFCMP010000165">
    <property type="protein sequence ID" value="KAG5184473.1"/>
    <property type="molecule type" value="Genomic_DNA"/>
</dbReference>
<dbReference type="InterPro" id="IPR001245">
    <property type="entry name" value="Ser-Thr/Tyr_kinase_cat_dom"/>
</dbReference>
<dbReference type="InterPro" id="IPR051681">
    <property type="entry name" value="Ser/Thr_Kinases-Pseudokinases"/>
</dbReference>
<reference evidence="2" key="1">
    <citation type="submission" date="2021-02" db="EMBL/GenBank/DDBJ databases">
        <title>First Annotated Genome of the Yellow-green Alga Tribonema minus.</title>
        <authorList>
            <person name="Mahan K.M."/>
        </authorList>
    </citation>
    <scope>NUCLEOTIDE SEQUENCE</scope>
    <source>
        <strain evidence="2">UTEX B ZZ1240</strain>
    </source>
</reference>
<dbReference type="GO" id="GO:0004674">
    <property type="term" value="F:protein serine/threonine kinase activity"/>
    <property type="evidence" value="ECO:0007669"/>
    <property type="project" value="TreeGrafter"/>
</dbReference>
<gene>
    <name evidence="2" type="ORF">JKP88DRAFT_354439</name>
</gene>
<dbReference type="SMART" id="SM00220">
    <property type="entry name" value="S_TKc"/>
    <property type="match status" value="1"/>
</dbReference>
<dbReference type="PANTHER" id="PTHR44329">
    <property type="entry name" value="SERINE/THREONINE-PROTEIN KINASE TNNI3K-RELATED"/>
    <property type="match status" value="1"/>
</dbReference>
<comment type="caution">
    <text evidence="2">The sequence shown here is derived from an EMBL/GenBank/DDBJ whole genome shotgun (WGS) entry which is preliminary data.</text>
</comment>
<keyword evidence="2" id="KW-0808">Transferase</keyword>
<dbReference type="Gene3D" id="3.30.200.20">
    <property type="entry name" value="Phosphorylase Kinase, domain 1"/>
    <property type="match status" value="1"/>
</dbReference>
<dbReference type="Proteomes" id="UP000664859">
    <property type="component" value="Unassembled WGS sequence"/>
</dbReference>
<dbReference type="InterPro" id="IPR011009">
    <property type="entry name" value="Kinase-like_dom_sf"/>
</dbReference>
<dbReference type="OrthoDB" id="192267at2759"/>
<evidence type="ECO:0000313" key="2">
    <source>
        <dbReference type="EMBL" id="KAG5184473.1"/>
    </source>
</evidence>
<sequence length="365" mass="40624">MKKPKLQSAADAKTSPEITIESCRRERAASEVQWNELQNLRYVGRGAMCRIYSANLGGRKVAVKIARDDCKDPSAAEHDLEYRFLVLEYLELGTLADGIETGVMQGHQQSTLAKLVKGAKRNKHSQFVIMLERALEMAEAMEYMHYGLCGGATVVLHRDLKPDNVGFAADGTLKLFDFGLARCQRRAENNTARYSMTGNTGTVRYMPPEVARGQCYNEKVDVYSFGLMLWEMLQYRRVFSGISVREFYADVLVGGRRPTPDPSWSPELVALMKGCWSVDCNKRPCFKSIVATLRSVLAQSLPLDVTRAPTAISLVSSDAQEVEVASPSHASSGRYSTGMLGQLRRRMSFAVTSKRSLQRQSAGLR</sequence>
<accession>A0A835Z8Z5</accession>
<keyword evidence="3" id="KW-1185">Reference proteome</keyword>
<protein>
    <submittedName>
        <fullName evidence="2">Kinase-like domain-containing protein</fullName>
    </submittedName>
</protein>
<dbReference type="PROSITE" id="PS50011">
    <property type="entry name" value="PROTEIN_KINASE_DOM"/>
    <property type="match status" value="1"/>
</dbReference>
<proteinExistence type="predicted"/>
<name>A0A835Z8Z5_9STRA</name>
<dbReference type="Gene3D" id="1.10.510.10">
    <property type="entry name" value="Transferase(Phosphotransferase) domain 1"/>
    <property type="match status" value="1"/>
</dbReference>
<feature type="domain" description="Protein kinase" evidence="1">
    <location>
        <begin position="1"/>
        <end position="297"/>
    </location>
</feature>
<dbReference type="Pfam" id="PF07714">
    <property type="entry name" value="PK_Tyr_Ser-Thr"/>
    <property type="match status" value="1"/>
</dbReference>
<dbReference type="PANTHER" id="PTHR44329:SF289">
    <property type="entry name" value="SERINE_THREONINE-PROTEIN KINASE VIK"/>
    <property type="match status" value="1"/>
</dbReference>